<name>A0A4C1U064_EUMVA</name>
<evidence type="ECO:0000313" key="2">
    <source>
        <dbReference type="Proteomes" id="UP000299102"/>
    </source>
</evidence>
<gene>
    <name evidence="1" type="ORF">EVAR_15792_1</name>
</gene>
<evidence type="ECO:0000313" key="1">
    <source>
        <dbReference type="EMBL" id="GBP19444.1"/>
    </source>
</evidence>
<dbReference type="Proteomes" id="UP000299102">
    <property type="component" value="Unassembled WGS sequence"/>
</dbReference>
<protein>
    <submittedName>
        <fullName evidence="1">Uncharacterized protein</fullName>
    </submittedName>
</protein>
<proteinExistence type="predicted"/>
<dbReference type="EMBL" id="BGZK01000108">
    <property type="protein sequence ID" value="GBP19444.1"/>
    <property type="molecule type" value="Genomic_DNA"/>
</dbReference>
<organism evidence="1 2">
    <name type="scientific">Eumeta variegata</name>
    <name type="common">Bagworm moth</name>
    <name type="synonym">Eumeta japonica</name>
    <dbReference type="NCBI Taxonomy" id="151549"/>
    <lineage>
        <taxon>Eukaryota</taxon>
        <taxon>Metazoa</taxon>
        <taxon>Ecdysozoa</taxon>
        <taxon>Arthropoda</taxon>
        <taxon>Hexapoda</taxon>
        <taxon>Insecta</taxon>
        <taxon>Pterygota</taxon>
        <taxon>Neoptera</taxon>
        <taxon>Endopterygota</taxon>
        <taxon>Lepidoptera</taxon>
        <taxon>Glossata</taxon>
        <taxon>Ditrysia</taxon>
        <taxon>Tineoidea</taxon>
        <taxon>Psychidae</taxon>
        <taxon>Oiketicinae</taxon>
        <taxon>Eumeta</taxon>
    </lineage>
</organism>
<dbReference type="AlphaFoldDB" id="A0A4C1U064"/>
<sequence length="74" mass="8678">MGMGNWAMAPFLSNHLSFTAGEVPYRALRGWELHEKSVRPTLLRQRDERKREDKRVLGAKEICSSRFVYYFIAC</sequence>
<accession>A0A4C1U064</accession>
<comment type="caution">
    <text evidence="1">The sequence shown here is derived from an EMBL/GenBank/DDBJ whole genome shotgun (WGS) entry which is preliminary data.</text>
</comment>
<keyword evidence="2" id="KW-1185">Reference proteome</keyword>
<reference evidence="1 2" key="1">
    <citation type="journal article" date="2019" name="Commun. Biol.">
        <title>The bagworm genome reveals a unique fibroin gene that provides high tensile strength.</title>
        <authorList>
            <person name="Kono N."/>
            <person name="Nakamura H."/>
            <person name="Ohtoshi R."/>
            <person name="Tomita M."/>
            <person name="Numata K."/>
            <person name="Arakawa K."/>
        </authorList>
    </citation>
    <scope>NUCLEOTIDE SEQUENCE [LARGE SCALE GENOMIC DNA]</scope>
</reference>